<protein>
    <recommendedName>
        <fullName evidence="2">Inner membrane component domain-containing protein</fullName>
    </recommendedName>
</protein>
<feature type="transmembrane region" description="Helical" evidence="1">
    <location>
        <begin position="35"/>
        <end position="57"/>
    </location>
</feature>
<dbReference type="InterPro" id="IPR052937">
    <property type="entry name" value="Inner_membrane_protein"/>
</dbReference>
<proteinExistence type="predicted"/>
<keyword evidence="1" id="KW-0472">Membrane</keyword>
<feature type="transmembrane region" description="Helical" evidence="1">
    <location>
        <begin position="91"/>
        <end position="124"/>
    </location>
</feature>
<evidence type="ECO:0000313" key="4">
    <source>
        <dbReference type="Proteomes" id="UP000230790"/>
    </source>
</evidence>
<gene>
    <name evidence="3" type="ORF">CUN48_05020</name>
</gene>
<comment type="caution">
    <text evidence="3">The sequence shown here is derived from an EMBL/GenBank/DDBJ whole genome shotgun (WGS) entry which is preliminary data.</text>
</comment>
<evidence type="ECO:0000259" key="2">
    <source>
        <dbReference type="Pfam" id="PF03733"/>
    </source>
</evidence>
<dbReference type="Proteomes" id="UP000230790">
    <property type="component" value="Unassembled WGS sequence"/>
</dbReference>
<feature type="domain" description="Inner membrane component" evidence="2">
    <location>
        <begin position="19"/>
        <end position="55"/>
    </location>
</feature>
<evidence type="ECO:0000256" key="1">
    <source>
        <dbReference type="SAM" id="Phobius"/>
    </source>
</evidence>
<evidence type="ECO:0000313" key="3">
    <source>
        <dbReference type="EMBL" id="PJF48129.1"/>
    </source>
</evidence>
<organism evidence="3 4">
    <name type="scientific">Candidatus Thermofonsia Clade 3 bacterium</name>
    <dbReference type="NCBI Taxonomy" id="2364212"/>
    <lineage>
        <taxon>Bacteria</taxon>
        <taxon>Bacillati</taxon>
        <taxon>Chloroflexota</taxon>
        <taxon>Candidatus Thermofontia</taxon>
        <taxon>Candidatus Thermofonsia Clade 3</taxon>
    </lineage>
</organism>
<dbReference type="PANTHER" id="PTHR42903:SF1">
    <property type="entry name" value="INNER MEMBRANE PROTEIN YCCF"/>
    <property type="match status" value="1"/>
</dbReference>
<dbReference type="AlphaFoldDB" id="A0A2M8QE97"/>
<feature type="domain" description="Inner membrane component" evidence="2">
    <location>
        <begin position="90"/>
        <end position="124"/>
    </location>
</feature>
<feature type="transmembrane region" description="Helical" evidence="1">
    <location>
        <begin position="12"/>
        <end position="29"/>
    </location>
</feature>
<dbReference type="EMBL" id="PGTN01000023">
    <property type="protein sequence ID" value="PJF48129.1"/>
    <property type="molecule type" value="Genomic_DNA"/>
</dbReference>
<name>A0A2M8QE97_9CHLR</name>
<dbReference type="GO" id="GO:0005886">
    <property type="term" value="C:plasma membrane"/>
    <property type="evidence" value="ECO:0007669"/>
    <property type="project" value="TreeGrafter"/>
</dbReference>
<dbReference type="Pfam" id="PF03733">
    <property type="entry name" value="YccF"/>
    <property type="match status" value="2"/>
</dbReference>
<accession>A0A2M8QE97</accession>
<reference evidence="3 4" key="1">
    <citation type="submission" date="2017-11" db="EMBL/GenBank/DDBJ databases">
        <title>Evolution of Phototrophy in the Chloroflexi Phylum Driven by Horizontal Gene Transfer.</title>
        <authorList>
            <person name="Ward L.M."/>
            <person name="Hemp J."/>
            <person name="Shih P.M."/>
            <person name="Mcglynn S.E."/>
            <person name="Fischer W."/>
        </authorList>
    </citation>
    <scope>NUCLEOTIDE SEQUENCE [LARGE SCALE GENOMIC DNA]</scope>
    <source>
        <strain evidence="3">JP3_7</strain>
    </source>
</reference>
<keyword evidence="1" id="KW-1133">Transmembrane helix</keyword>
<sequence length="136" mass="15431">MARPVVYEQTNRPGCVLQILWFAFVGWWLGALWVVVAWVLCLTIVGLPLGAAMLNHVPQIMALRGRRLVQVSPQGWVSDAPQVNFFIRAIYFVLIGWWVSALWIVVAYALCMTIIGLPFGFWMFDRVPALVTLKRA</sequence>
<keyword evidence="1" id="KW-0812">Transmembrane</keyword>
<dbReference type="InterPro" id="IPR005185">
    <property type="entry name" value="YccF"/>
</dbReference>
<dbReference type="PANTHER" id="PTHR42903">
    <property type="entry name" value="INNER MEMBRANE PROTEIN YCCF"/>
    <property type="match status" value="1"/>
</dbReference>